<sequence length="116" mass="13201">MSQLANKQDLQPPVHQVSTPSALESIAACKSLFDKGAKRQKIRKMYDEMSDRSRGLILIAGGMSPKDYNRSFDSFDDLELQKVRSGMQLLKEMVLKFDRKVGDVRRLKHSDICNVN</sequence>
<name>A0A3G4VD66_9VIBR</name>
<dbReference type="Proteomes" id="UP000279760">
    <property type="component" value="Chromosome 1"/>
</dbReference>
<dbReference type="RefSeq" id="WP_124940835.1">
    <property type="nucleotide sequence ID" value="NZ_CP033577.1"/>
</dbReference>
<protein>
    <submittedName>
        <fullName evidence="1">Uncharacterized protein</fullName>
    </submittedName>
</protein>
<dbReference type="EMBL" id="CP033577">
    <property type="protein sequence ID" value="AYV22325.1"/>
    <property type="molecule type" value="Genomic_DNA"/>
</dbReference>
<evidence type="ECO:0000313" key="2">
    <source>
        <dbReference type="Proteomes" id="UP000279760"/>
    </source>
</evidence>
<reference evidence="1 2" key="1">
    <citation type="submission" date="2018-11" db="EMBL/GenBank/DDBJ databases">
        <title>Complete Genome Sequence of Vbrio mediterranei 117-T6: a Potential Pathogen Bacteria Isolated from the Conchocelis of Pyropia.</title>
        <authorList>
            <person name="Liu Q."/>
        </authorList>
    </citation>
    <scope>NUCLEOTIDE SEQUENCE [LARGE SCALE GENOMIC DNA]</scope>
    <source>
        <strain evidence="1 2">117-T6</strain>
    </source>
</reference>
<proteinExistence type="predicted"/>
<dbReference type="AlphaFoldDB" id="A0A3G4VD66"/>
<organism evidence="1 2">
    <name type="scientific">Vibrio mediterranei</name>
    <dbReference type="NCBI Taxonomy" id="689"/>
    <lineage>
        <taxon>Bacteria</taxon>
        <taxon>Pseudomonadati</taxon>
        <taxon>Pseudomonadota</taxon>
        <taxon>Gammaproteobacteria</taxon>
        <taxon>Vibrionales</taxon>
        <taxon>Vibrionaceae</taxon>
        <taxon>Vibrio</taxon>
    </lineage>
</organism>
<accession>A0A3G4VD66</accession>
<evidence type="ECO:0000313" key="1">
    <source>
        <dbReference type="EMBL" id="AYV22325.1"/>
    </source>
</evidence>
<gene>
    <name evidence="1" type="ORF">ECB94_14250</name>
</gene>